<feature type="compositionally biased region" description="Basic residues" evidence="2">
    <location>
        <begin position="558"/>
        <end position="568"/>
    </location>
</feature>
<evidence type="ECO:0000313" key="4">
    <source>
        <dbReference type="EMBL" id="KAJ8939473.1"/>
    </source>
</evidence>
<organism evidence="4 5">
    <name type="scientific">Aromia moschata</name>
    <dbReference type="NCBI Taxonomy" id="1265417"/>
    <lineage>
        <taxon>Eukaryota</taxon>
        <taxon>Metazoa</taxon>
        <taxon>Ecdysozoa</taxon>
        <taxon>Arthropoda</taxon>
        <taxon>Hexapoda</taxon>
        <taxon>Insecta</taxon>
        <taxon>Pterygota</taxon>
        <taxon>Neoptera</taxon>
        <taxon>Endopterygota</taxon>
        <taxon>Coleoptera</taxon>
        <taxon>Polyphaga</taxon>
        <taxon>Cucujiformia</taxon>
        <taxon>Chrysomeloidea</taxon>
        <taxon>Cerambycidae</taxon>
        <taxon>Cerambycinae</taxon>
        <taxon>Callichromatini</taxon>
        <taxon>Aromia</taxon>
    </lineage>
</organism>
<accession>A0AAV8XLH2</accession>
<feature type="region of interest" description="Disordered" evidence="2">
    <location>
        <begin position="553"/>
        <end position="598"/>
    </location>
</feature>
<dbReference type="Gene3D" id="3.60.10.10">
    <property type="entry name" value="Endonuclease/exonuclease/phosphatase"/>
    <property type="match status" value="1"/>
</dbReference>
<feature type="coiled-coil region" evidence="1">
    <location>
        <begin position="299"/>
        <end position="337"/>
    </location>
</feature>
<dbReference type="InterPro" id="IPR036691">
    <property type="entry name" value="Endo/exonu/phosph_ase_sf"/>
</dbReference>
<dbReference type="PANTHER" id="PTHR33273">
    <property type="entry name" value="DOMAIN-CONTAINING PROTEIN, PUTATIVE-RELATED"/>
    <property type="match status" value="1"/>
</dbReference>
<name>A0AAV8XLH2_9CUCU</name>
<proteinExistence type="predicted"/>
<dbReference type="Proteomes" id="UP001162162">
    <property type="component" value="Unassembled WGS sequence"/>
</dbReference>
<dbReference type="CDD" id="cd09077">
    <property type="entry name" value="R1-I-EN"/>
    <property type="match status" value="1"/>
</dbReference>
<feature type="compositionally biased region" description="Basic and acidic residues" evidence="2">
    <location>
        <begin position="585"/>
        <end position="598"/>
    </location>
</feature>
<dbReference type="GO" id="GO:0003824">
    <property type="term" value="F:catalytic activity"/>
    <property type="evidence" value="ECO:0007669"/>
    <property type="project" value="InterPro"/>
</dbReference>
<evidence type="ECO:0000256" key="2">
    <source>
        <dbReference type="SAM" id="MobiDB-lite"/>
    </source>
</evidence>
<dbReference type="SUPFAM" id="SSF56219">
    <property type="entry name" value="DNase I-like"/>
    <property type="match status" value="1"/>
</dbReference>
<reference evidence="4" key="1">
    <citation type="journal article" date="2023" name="Insect Mol. Biol.">
        <title>Genome sequencing provides insights into the evolution of gene families encoding plant cell wall-degrading enzymes in longhorned beetles.</title>
        <authorList>
            <person name="Shin N.R."/>
            <person name="Okamura Y."/>
            <person name="Kirsch R."/>
            <person name="Pauchet Y."/>
        </authorList>
    </citation>
    <scope>NUCLEOTIDE SEQUENCE</scope>
    <source>
        <strain evidence="4">AMC_N1</strain>
    </source>
</reference>
<evidence type="ECO:0000256" key="1">
    <source>
        <dbReference type="SAM" id="Coils"/>
    </source>
</evidence>
<evidence type="ECO:0000313" key="5">
    <source>
        <dbReference type="Proteomes" id="UP001162162"/>
    </source>
</evidence>
<evidence type="ECO:0000259" key="3">
    <source>
        <dbReference type="Pfam" id="PF14529"/>
    </source>
</evidence>
<comment type="caution">
    <text evidence="4">The sequence shown here is derived from an EMBL/GenBank/DDBJ whole genome shotgun (WGS) entry which is preliminary data.</text>
</comment>
<keyword evidence="5" id="KW-1185">Reference proteome</keyword>
<protein>
    <recommendedName>
        <fullName evidence="3">Endonuclease/exonuclease/phosphatase domain-containing protein</fullName>
    </recommendedName>
</protein>
<dbReference type="AlphaFoldDB" id="A0AAV8XLH2"/>
<dbReference type="PANTHER" id="PTHR33273:SF4">
    <property type="entry name" value="ENDONUCLEASE_EXONUCLEASE_PHOSPHATASE DOMAIN-CONTAINING PROTEIN"/>
    <property type="match status" value="1"/>
</dbReference>
<feature type="domain" description="Endonuclease/exonuclease/phosphatase" evidence="3">
    <location>
        <begin position="83"/>
        <end position="200"/>
    </location>
</feature>
<keyword evidence="1" id="KW-0175">Coiled coil</keyword>
<dbReference type="Pfam" id="PF14529">
    <property type="entry name" value="Exo_endo_phos_2"/>
    <property type="match status" value="1"/>
</dbReference>
<gene>
    <name evidence="4" type="ORF">NQ318_022527</name>
</gene>
<dbReference type="EMBL" id="JAPWTK010000485">
    <property type="protein sequence ID" value="KAJ8939473.1"/>
    <property type="molecule type" value="Genomic_DNA"/>
</dbReference>
<dbReference type="InterPro" id="IPR005135">
    <property type="entry name" value="Endo/exonuclease/phosphatase"/>
</dbReference>
<sequence length="598" mass="69537">MPKILQINVDRVRAAHDMLDQNVKDKDIDIVIVAEPNKKITKNKCWLTDNNTDAAIGIIKGDWCVNETGKDRGFVWVNYISTRIYSCYVSPNSGNEEYESFLHRLGRSVRQHRGRCIVAGDFNAKSIIWGAHANDQRGEMLVEWIGENNLMAMNDGLTPTFQRGVSSSYIDVTLVTSNLNNSIWDWRVSEEENMTHHNNIYYELQENRGPDPVREIDTESKGWKIRIERMEDFKNKIEEKMREYEWETKTPELITSTIVTICDKLFEKRGGNSRKRNVYWWNMEIGMMRTECTRKKRTLTRVNGRMTSTEEEKTEARKNYKVSKNALKKAIIRAKQEAWDRIVEDVENDIWGQGYKIVTKQFRKKNELPDHIIIEEAEKLFPRQVICDWNYEPINQKNLELAPQKTEAIILSGRRSIKQIKIEVMGREIETTNELKYLGLHIDRGMTMKSHITNTCRKAEISANALNRIMRNINGPSAGKRKLLSAVTHSIILYAAPIWHNVTRYKKYENMLKKAQRKVVTRICSAYRTISTVAALVISGTPPIRLQIRGESKDVRQRRGYQAARKRGNNKEMAKRMGRHSRSGTMDKEVDSKCRNMD</sequence>